<evidence type="ECO:0000256" key="1">
    <source>
        <dbReference type="SAM" id="Phobius"/>
    </source>
</evidence>
<sequence length="149" mass="16956">MEYQATQKDWLKNKSILDVLVLIYTISGFFISFYLILVGQIWVNLLGIILITHTSIWAALLTHEFMHDTIFQKPKLNYIFGVLMTIISGACYVPYRLKYGEGLQKSVIIEPGDFIYIPGNVPHQPINLSQTEPVKSIVACNFDVSEQSN</sequence>
<proteinExistence type="predicted"/>
<feature type="transmembrane region" description="Helical" evidence="1">
    <location>
        <begin position="16"/>
        <end position="36"/>
    </location>
</feature>
<keyword evidence="1" id="KW-0812">Transmembrane</keyword>
<evidence type="ECO:0000313" key="2">
    <source>
        <dbReference type="EMBL" id="MDR9894201.1"/>
    </source>
</evidence>
<organism evidence="2 3">
    <name type="scientific">Aetokthonos hydrillicola Thurmond2011</name>
    <dbReference type="NCBI Taxonomy" id="2712845"/>
    <lineage>
        <taxon>Bacteria</taxon>
        <taxon>Bacillati</taxon>
        <taxon>Cyanobacteriota</taxon>
        <taxon>Cyanophyceae</taxon>
        <taxon>Nostocales</taxon>
        <taxon>Hapalosiphonaceae</taxon>
        <taxon>Aetokthonos</taxon>
    </lineage>
</organism>
<evidence type="ECO:0000313" key="3">
    <source>
        <dbReference type="Proteomes" id="UP000667802"/>
    </source>
</evidence>
<dbReference type="RefSeq" id="WP_208349036.1">
    <property type="nucleotide sequence ID" value="NZ_JAALHA020000002.1"/>
</dbReference>
<dbReference type="Proteomes" id="UP000667802">
    <property type="component" value="Unassembled WGS sequence"/>
</dbReference>
<name>A0AAP5M3V4_9CYAN</name>
<dbReference type="Gene3D" id="2.60.120.10">
    <property type="entry name" value="Jelly Rolls"/>
    <property type="match status" value="1"/>
</dbReference>
<reference evidence="3" key="1">
    <citation type="journal article" date="2021" name="Science">
        <title>Hunting the eagle killer: A cyanobacterial neurotoxin causes vacuolar myelinopathy.</title>
        <authorList>
            <person name="Breinlinger S."/>
            <person name="Phillips T.J."/>
            <person name="Haram B.N."/>
            <person name="Mares J."/>
            <person name="Martinez Yerena J.A."/>
            <person name="Hrouzek P."/>
            <person name="Sobotka R."/>
            <person name="Henderson W.M."/>
            <person name="Schmieder P."/>
            <person name="Williams S.M."/>
            <person name="Lauderdale J.D."/>
            <person name="Wilde H.D."/>
            <person name="Gerrin W."/>
            <person name="Kust A."/>
            <person name="Washington J.W."/>
            <person name="Wagner C."/>
            <person name="Geier B."/>
            <person name="Liebeke M."/>
            <person name="Enke H."/>
            <person name="Niedermeyer T.H.J."/>
            <person name="Wilde S.B."/>
        </authorList>
    </citation>
    <scope>NUCLEOTIDE SEQUENCE [LARGE SCALE GENOMIC DNA]</scope>
    <source>
        <strain evidence="3">Thurmond2011</strain>
    </source>
</reference>
<gene>
    <name evidence="2" type="ORF">G7B40_006390</name>
</gene>
<dbReference type="CDD" id="cd01060">
    <property type="entry name" value="Membrane-FADS-like"/>
    <property type="match status" value="1"/>
</dbReference>
<dbReference type="InterPro" id="IPR011051">
    <property type="entry name" value="RmlC_Cupin_sf"/>
</dbReference>
<feature type="transmembrane region" description="Helical" evidence="1">
    <location>
        <begin position="75"/>
        <end position="95"/>
    </location>
</feature>
<accession>A0AAP5M3V4</accession>
<dbReference type="EMBL" id="JAALHA020000002">
    <property type="protein sequence ID" value="MDR9894201.1"/>
    <property type="molecule type" value="Genomic_DNA"/>
</dbReference>
<dbReference type="InterPro" id="IPR014710">
    <property type="entry name" value="RmlC-like_jellyroll"/>
</dbReference>
<keyword evidence="3" id="KW-1185">Reference proteome</keyword>
<dbReference type="AlphaFoldDB" id="A0AAP5M3V4"/>
<dbReference type="SUPFAM" id="SSF51182">
    <property type="entry name" value="RmlC-like cupins"/>
    <property type="match status" value="1"/>
</dbReference>
<feature type="transmembrane region" description="Helical" evidence="1">
    <location>
        <begin position="42"/>
        <end position="63"/>
    </location>
</feature>
<keyword evidence="1" id="KW-0472">Membrane</keyword>
<keyword evidence="1" id="KW-1133">Transmembrane helix</keyword>
<protein>
    <submittedName>
        <fullName evidence="2">Uncharacterized protein</fullName>
    </submittedName>
</protein>
<comment type="caution">
    <text evidence="2">The sequence shown here is derived from an EMBL/GenBank/DDBJ whole genome shotgun (WGS) entry which is preliminary data.</text>
</comment>